<dbReference type="AlphaFoldDB" id="A0A3E3ECY3"/>
<feature type="transmembrane region" description="Helical" evidence="2">
    <location>
        <begin position="120"/>
        <end position="139"/>
    </location>
</feature>
<feature type="transmembrane region" description="Helical" evidence="2">
    <location>
        <begin position="16"/>
        <end position="35"/>
    </location>
</feature>
<feature type="transmembrane region" description="Helical" evidence="2">
    <location>
        <begin position="203"/>
        <end position="222"/>
    </location>
</feature>
<name>A0A3E3ECY3_9FIRM</name>
<feature type="transmembrane region" description="Helical" evidence="2">
    <location>
        <begin position="295"/>
        <end position="315"/>
    </location>
</feature>
<keyword evidence="2" id="KW-0472">Membrane</keyword>
<keyword evidence="2" id="KW-1133">Transmembrane helix</keyword>
<feature type="transmembrane region" description="Helical" evidence="2">
    <location>
        <begin position="42"/>
        <end position="64"/>
    </location>
</feature>
<dbReference type="Proteomes" id="UP000261032">
    <property type="component" value="Unassembled WGS sequence"/>
</dbReference>
<evidence type="ECO:0000256" key="2">
    <source>
        <dbReference type="SAM" id="Phobius"/>
    </source>
</evidence>
<proteinExistence type="predicted"/>
<feature type="transmembrane region" description="Helical" evidence="2">
    <location>
        <begin position="243"/>
        <end position="264"/>
    </location>
</feature>
<feature type="transmembrane region" description="Helical" evidence="2">
    <location>
        <begin position="270"/>
        <end position="288"/>
    </location>
</feature>
<gene>
    <name evidence="3" type="ORF">DXB93_09730</name>
</gene>
<comment type="caution">
    <text evidence="3">The sequence shown here is derived from an EMBL/GenBank/DDBJ whole genome shotgun (WGS) entry which is preliminary data.</text>
</comment>
<protein>
    <submittedName>
        <fullName evidence="3">Uncharacterized protein</fullName>
    </submittedName>
</protein>
<keyword evidence="2" id="KW-0812">Transmembrane</keyword>
<sequence>MMISLLKNDLKQLKNTVVIFSGFLALSLVISLISFHSDVPVGMFYLIILLYSLVVPMVNLSYLFDQTQQTHFSSLPYTKIQSFMIRYLSGLLCIIISVIIYCIVDVILGQGLVLKNCSSAILMIWIYYSLGNLAAYLTTSVIMDIILQIVINISPFIIYMSLFSVYQTFVRGIISADFSMEVVSIILPAFRLFIGGLSGLSSYYLLLYAGYGLVIFIMTFLASSNRECVNNYHGFTYKIIGEVIKLICIISVSWLITSILDIPVQSLKSFIIINIIATFVATFIIQFIQSKRIRYVLCIVQGTLIVLVTIVIFIGSKGYLENYIPHDIKAVEINSNFGYNKINSKLTDQKSIDTVVAIHQEILKQKSDYGSHNLKITYYKDNGDKVTRGYEISDQEYLMVIKKLDAALLKSWFDNYYYIINKLDTYQYLTYALPGESENEIRTENDILLFKNILQRKLSEFENNPNLLLKVDYDNPGQITRFKRSNDGSESYQGDSISFDDNDPMSLALQEYDKIKAN</sequence>
<evidence type="ECO:0000313" key="4">
    <source>
        <dbReference type="Proteomes" id="UP000261032"/>
    </source>
</evidence>
<organism evidence="3 4">
    <name type="scientific">Thomasclavelia ramosa</name>
    <dbReference type="NCBI Taxonomy" id="1547"/>
    <lineage>
        <taxon>Bacteria</taxon>
        <taxon>Bacillati</taxon>
        <taxon>Bacillota</taxon>
        <taxon>Erysipelotrichia</taxon>
        <taxon>Erysipelotrichales</taxon>
        <taxon>Coprobacillaceae</taxon>
        <taxon>Thomasclavelia</taxon>
    </lineage>
</organism>
<feature type="transmembrane region" description="Helical" evidence="2">
    <location>
        <begin position="145"/>
        <end position="166"/>
    </location>
</feature>
<feature type="region of interest" description="Disordered" evidence="1">
    <location>
        <begin position="482"/>
        <end position="502"/>
    </location>
</feature>
<accession>A0A3E3ECY3</accession>
<reference evidence="3 4" key="1">
    <citation type="submission" date="2018-08" db="EMBL/GenBank/DDBJ databases">
        <title>A genome reference for cultivated species of the human gut microbiota.</title>
        <authorList>
            <person name="Zou Y."/>
            <person name="Xue W."/>
            <person name="Luo G."/>
        </authorList>
    </citation>
    <scope>NUCLEOTIDE SEQUENCE [LARGE SCALE GENOMIC DNA]</scope>
    <source>
        <strain evidence="3 4">OM06-4</strain>
    </source>
</reference>
<evidence type="ECO:0000313" key="3">
    <source>
        <dbReference type="EMBL" id="RGD85057.1"/>
    </source>
</evidence>
<evidence type="ECO:0000256" key="1">
    <source>
        <dbReference type="SAM" id="MobiDB-lite"/>
    </source>
</evidence>
<dbReference type="EMBL" id="QUSL01000013">
    <property type="protein sequence ID" value="RGD85057.1"/>
    <property type="molecule type" value="Genomic_DNA"/>
</dbReference>
<feature type="transmembrane region" description="Helical" evidence="2">
    <location>
        <begin position="84"/>
        <end position="108"/>
    </location>
</feature>